<accession>A0A7H0GQB8</accession>
<dbReference type="UniPathway" id="UPA00074">
    <property type="reaction ID" value="UER00170"/>
</dbReference>
<dbReference type="PROSITE" id="PS51671">
    <property type="entry name" value="ACT"/>
    <property type="match status" value="1"/>
</dbReference>
<dbReference type="NCBIfam" id="NF004684">
    <property type="entry name" value="PRK06027.1"/>
    <property type="match status" value="1"/>
</dbReference>
<feature type="compositionally biased region" description="Low complexity" evidence="5">
    <location>
        <begin position="13"/>
        <end position="27"/>
    </location>
</feature>
<dbReference type="CDD" id="cd04875">
    <property type="entry name" value="ACT_F4HF-DF"/>
    <property type="match status" value="1"/>
</dbReference>
<comment type="pathway">
    <text evidence="3">Purine metabolism; IMP biosynthesis via de novo pathway; formate from 10-formyl-5,6,7,8-tetrahydrofolate: step 1/1.</text>
</comment>
<comment type="function">
    <text evidence="3">Catalyzes the hydrolysis of 10-formyltetrahydrofolate (formyl-FH4) to formate and tetrahydrofolate (FH4).</text>
</comment>
<dbReference type="PANTHER" id="PTHR42706:SF1">
    <property type="entry name" value="FORMYLTETRAHYDROFOLATE DEFORMYLASE 2, MITOCHONDRIAL"/>
    <property type="match status" value="1"/>
</dbReference>
<dbReference type="HAMAP" id="MF_01927">
    <property type="entry name" value="PurU"/>
    <property type="match status" value="1"/>
</dbReference>
<dbReference type="EC" id="3.5.1.10" evidence="3 4"/>
<dbReference type="PIRSF" id="PIRSF036480">
    <property type="entry name" value="FormyFH4_hydr"/>
    <property type="match status" value="1"/>
</dbReference>
<dbReference type="EMBL" id="CP060783">
    <property type="protein sequence ID" value="QNP50484.1"/>
    <property type="molecule type" value="Genomic_DNA"/>
</dbReference>
<evidence type="ECO:0000313" key="7">
    <source>
        <dbReference type="EMBL" id="QNP50484.1"/>
    </source>
</evidence>
<evidence type="ECO:0000313" key="8">
    <source>
        <dbReference type="Proteomes" id="UP000516028"/>
    </source>
</evidence>
<organism evidence="7 8">
    <name type="scientific">Diaphorobacter aerolatus</name>
    <dbReference type="NCBI Taxonomy" id="1288495"/>
    <lineage>
        <taxon>Bacteria</taxon>
        <taxon>Pseudomonadati</taxon>
        <taxon>Pseudomonadota</taxon>
        <taxon>Betaproteobacteria</taxon>
        <taxon>Burkholderiales</taxon>
        <taxon>Comamonadaceae</taxon>
        <taxon>Diaphorobacter</taxon>
    </lineage>
</organism>
<dbReference type="SUPFAM" id="SSF55021">
    <property type="entry name" value="ACT-like"/>
    <property type="match status" value="1"/>
</dbReference>
<dbReference type="Pfam" id="PF01842">
    <property type="entry name" value="ACT"/>
    <property type="match status" value="1"/>
</dbReference>
<evidence type="ECO:0000256" key="1">
    <source>
        <dbReference type="ARBA" id="ARBA00022563"/>
    </source>
</evidence>
<gene>
    <name evidence="3 7" type="primary">purU</name>
    <name evidence="7" type="ORF">H9K75_09775</name>
</gene>
<keyword evidence="3" id="KW-0658">Purine biosynthesis</keyword>
<dbReference type="Proteomes" id="UP000516028">
    <property type="component" value="Chromosome"/>
</dbReference>
<keyword evidence="1 3" id="KW-0554">One-carbon metabolism</keyword>
<dbReference type="SUPFAM" id="SSF53328">
    <property type="entry name" value="Formyltransferase"/>
    <property type="match status" value="1"/>
</dbReference>
<proteinExistence type="inferred from homology"/>
<dbReference type="InterPro" id="IPR044074">
    <property type="entry name" value="PurU_ACT"/>
</dbReference>
<protein>
    <recommendedName>
        <fullName evidence="3 4">Formyltetrahydrofolate deformylase</fullName>
        <ecNumber evidence="3 4">3.5.1.10</ecNumber>
    </recommendedName>
    <alternativeName>
        <fullName evidence="3">Formyl-FH(4) hydrolase</fullName>
    </alternativeName>
</protein>
<feature type="domain" description="ACT" evidence="6">
    <location>
        <begin position="57"/>
        <end position="131"/>
    </location>
</feature>
<evidence type="ECO:0000256" key="4">
    <source>
        <dbReference type="NCBIfam" id="TIGR00655"/>
    </source>
</evidence>
<evidence type="ECO:0000259" key="6">
    <source>
        <dbReference type="PROSITE" id="PS51671"/>
    </source>
</evidence>
<dbReference type="Gene3D" id="3.30.70.260">
    <property type="match status" value="1"/>
</dbReference>
<evidence type="ECO:0000256" key="3">
    <source>
        <dbReference type="HAMAP-Rule" id="MF_01927"/>
    </source>
</evidence>
<keyword evidence="2 3" id="KW-0378">Hydrolase</keyword>
<dbReference type="InterPro" id="IPR036477">
    <property type="entry name" value="Formyl_transf_N_sf"/>
</dbReference>
<evidence type="ECO:0000256" key="2">
    <source>
        <dbReference type="ARBA" id="ARBA00022801"/>
    </source>
</evidence>
<dbReference type="NCBIfam" id="TIGR00655">
    <property type="entry name" value="PurU"/>
    <property type="match status" value="1"/>
</dbReference>
<name>A0A7H0GQB8_9BURK</name>
<dbReference type="InterPro" id="IPR002912">
    <property type="entry name" value="ACT_dom"/>
</dbReference>
<dbReference type="AlphaFoldDB" id="A0A7H0GQB8"/>
<dbReference type="InterPro" id="IPR041729">
    <property type="entry name" value="Formyl-FH4-Hydrolase_C"/>
</dbReference>
<dbReference type="KEGG" id="daer:H9K75_09775"/>
<dbReference type="PANTHER" id="PTHR42706">
    <property type="entry name" value="FORMYLTETRAHYDROFOLATE DEFORMYLASE"/>
    <property type="match status" value="1"/>
</dbReference>
<dbReference type="PRINTS" id="PR01575">
    <property type="entry name" value="FFH4HYDRLASE"/>
</dbReference>
<sequence>MKRICSSSRLPCRPRTTARSYASTSSAEGPCRRRPTSQRRYRPAATIGAYDPNSSYILTLSCPDRVGLVHAVSGFLAERNGNIEEAAQYNDKATGLFFMRVQFACESIELATLKDDLSAFAEKYDIRWSLHATIAAMKTVLMVSREGHCLNDLLFRWKSGLLPIDIRAIISNHRDFYQLAASYNIPFHHIPVSAATKAQAEARQFEIIEAEGAELVVLARYMQVLSDDLCRKLAGRAINIHHSFLPSFKGAKPYYQAHDRGVKLIGATAHYVTADLDEGPIIEQDVARASHSDTVEDLTARGRDTESQVLARAVKWHSEHRVLMNGHKTVIFK</sequence>
<reference evidence="7 8" key="1">
    <citation type="submission" date="2020-08" db="EMBL/GenBank/DDBJ databases">
        <title>Genome sequence of Diaphorobacter aerolatus KACC 16536T.</title>
        <authorList>
            <person name="Hyun D.-W."/>
            <person name="Bae J.-W."/>
        </authorList>
    </citation>
    <scope>NUCLEOTIDE SEQUENCE [LARGE SCALE GENOMIC DNA]</scope>
    <source>
        <strain evidence="7 8">KACC 16536</strain>
    </source>
</reference>
<dbReference type="CDD" id="cd08648">
    <property type="entry name" value="FMT_core_Formyl-FH4-Hydrolase_C"/>
    <property type="match status" value="1"/>
</dbReference>
<evidence type="ECO:0000256" key="5">
    <source>
        <dbReference type="SAM" id="MobiDB-lite"/>
    </source>
</evidence>
<dbReference type="InterPro" id="IPR004810">
    <property type="entry name" value="PurU"/>
</dbReference>
<comment type="similarity">
    <text evidence="3">Belongs to the PurU family.</text>
</comment>
<dbReference type="InterPro" id="IPR045865">
    <property type="entry name" value="ACT-like_dom_sf"/>
</dbReference>
<dbReference type="Pfam" id="PF00551">
    <property type="entry name" value="Formyl_trans_N"/>
    <property type="match status" value="1"/>
</dbReference>
<feature type="active site" evidence="3">
    <location>
        <position position="277"/>
    </location>
</feature>
<dbReference type="GO" id="GO:0006730">
    <property type="term" value="P:one-carbon metabolic process"/>
    <property type="evidence" value="ECO:0007669"/>
    <property type="project" value="UniProtKB-KW"/>
</dbReference>
<dbReference type="InterPro" id="IPR002376">
    <property type="entry name" value="Formyl_transf_N"/>
</dbReference>
<dbReference type="Gene3D" id="3.40.50.170">
    <property type="entry name" value="Formyl transferase, N-terminal domain"/>
    <property type="match status" value="1"/>
</dbReference>
<feature type="region of interest" description="Disordered" evidence="5">
    <location>
        <begin position="1"/>
        <end position="40"/>
    </location>
</feature>
<comment type="catalytic activity">
    <reaction evidence="3">
        <text>(6R)-10-formyltetrahydrofolate + H2O = (6S)-5,6,7,8-tetrahydrofolate + formate + H(+)</text>
        <dbReference type="Rhea" id="RHEA:19833"/>
        <dbReference type="ChEBI" id="CHEBI:15377"/>
        <dbReference type="ChEBI" id="CHEBI:15378"/>
        <dbReference type="ChEBI" id="CHEBI:15740"/>
        <dbReference type="ChEBI" id="CHEBI:57453"/>
        <dbReference type="ChEBI" id="CHEBI:195366"/>
        <dbReference type="EC" id="3.5.1.10"/>
    </reaction>
</comment>
<dbReference type="GO" id="GO:0006189">
    <property type="term" value="P:'de novo' IMP biosynthetic process"/>
    <property type="evidence" value="ECO:0007669"/>
    <property type="project" value="UniProtKB-UniRule"/>
</dbReference>
<dbReference type="GO" id="GO:0008864">
    <property type="term" value="F:formyltetrahydrofolate deformylase activity"/>
    <property type="evidence" value="ECO:0007669"/>
    <property type="project" value="UniProtKB-UniRule"/>
</dbReference>
<keyword evidence="8" id="KW-1185">Reference proteome</keyword>